<organism evidence="1 2">
    <name type="scientific">Malus baccata</name>
    <name type="common">Siberian crab apple</name>
    <name type="synonym">Pyrus baccata</name>
    <dbReference type="NCBI Taxonomy" id="106549"/>
    <lineage>
        <taxon>Eukaryota</taxon>
        <taxon>Viridiplantae</taxon>
        <taxon>Streptophyta</taxon>
        <taxon>Embryophyta</taxon>
        <taxon>Tracheophyta</taxon>
        <taxon>Spermatophyta</taxon>
        <taxon>Magnoliopsida</taxon>
        <taxon>eudicotyledons</taxon>
        <taxon>Gunneridae</taxon>
        <taxon>Pentapetalae</taxon>
        <taxon>rosids</taxon>
        <taxon>fabids</taxon>
        <taxon>Rosales</taxon>
        <taxon>Rosaceae</taxon>
        <taxon>Amygdaloideae</taxon>
        <taxon>Maleae</taxon>
        <taxon>Malus</taxon>
    </lineage>
</organism>
<evidence type="ECO:0000313" key="2">
    <source>
        <dbReference type="Proteomes" id="UP000315295"/>
    </source>
</evidence>
<gene>
    <name evidence="1" type="ORF">C1H46_017053</name>
</gene>
<sequence length="71" mass="7960">MAHTRGTKQLPVNAESGRRMLAFENLEVEVCECGEEVTTEVRNKIFAEVLRPEKRNHVHGFGLGVGWANIP</sequence>
<comment type="caution">
    <text evidence="1">The sequence shown here is derived from an EMBL/GenBank/DDBJ whole genome shotgun (WGS) entry which is preliminary data.</text>
</comment>
<name>A0A540MF42_MALBA</name>
<keyword evidence="2" id="KW-1185">Reference proteome</keyword>
<accession>A0A540MF42</accession>
<dbReference type="Proteomes" id="UP000315295">
    <property type="component" value="Unassembled WGS sequence"/>
</dbReference>
<protein>
    <submittedName>
        <fullName evidence="1">Uncharacterized protein</fullName>
    </submittedName>
</protein>
<reference evidence="1 2" key="1">
    <citation type="journal article" date="2019" name="G3 (Bethesda)">
        <title>Sequencing of a Wild Apple (Malus baccata) Genome Unravels the Differences Between Cultivated and Wild Apple Species Regarding Disease Resistance and Cold Tolerance.</title>
        <authorList>
            <person name="Chen X."/>
        </authorList>
    </citation>
    <scope>NUCLEOTIDE SEQUENCE [LARGE SCALE GENOMIC DNA]</scope>
    <source>
        <strain evidence="2">cv. Shandingzi</strain>
        <tissue evidence="1">Leaves</tissue>
    </source>
</reference>
<dbReference type="STRING" id="106549.A0A540MF42"/>
<dbReference type="EMBL" id="VIEB01000274">
    <property type="protein sequence ID" value="TQD97351.1"/>
    <property type="molecule type" value="Genomic_DNA"/>
</dbReference>
<proteinExistence type="predicted"/>
<dbReference type="AlphaFoldDB" id="A0A540MF42"/>
<evidence type="ECO:0000313" key="1">
    <source>
        <dbReference type="EMBL" id="TQD97351.1"/>
    </source>
</evidence>